<evidence type="ECO:0000313" key="1">
    <source>
        <dbReference type="EMBL" id="MCP2362298.1"/>
    </source>
</evidence>
<dbReference type="AlphaFoldDB" id="A0A9X2GWS6"/>
<name>A0A9X2GWS6_9ACTN</name>
<organism evidence="1 2">
    <name type="scientific">Nonomuraea thailandensis</name>
    <dbReference type="NCBI Taxonomy" id="1188745"/>
    <lineage>
        <taxon>Bacteria</taxon>
        <taxon>Bacillati</taxon>
        <taxon>Actinomycetota</taxon>
        <taxon>Actinomycetes</taxon>
        <taxon>Streptosporangiales</taxon>
        <taxon>Streptosporangiaceae</taxon>
        <taxon>Nonomuraea</taxon>
    </lineage>
</organism>
<protein>
    <submittedName>
        <fullName evidence="1">Uncharacterized protein</fullName>
    </submittedName>
</protein>
<accession>A0A9X2GWS6</accession>
<gene>
    <name evidence="1" type="ORF">HD597_009318</name>
</gene>
<evidence type="ECO:0000313" key="2">
    <source>
        <dbReference type="Proteomes" id="UP001139648"/>
    </source>
</evidence>
<comment type="caution">
    <text evidence="1">The sequence shown here is derived from an EMBL/GenBank/DDBJ whole genome shotgun (WGS) entry which is preliminary data.</text>
</comment>
<proteinExistence type="predicted"/>
<dbReference type="EMBL" id="JAMZEB010000002">
    <property type="protein sequence ID" value="MCP2362298.1"/>
    <property type="molecule type" value="Genomic_DNA"/>
</dbReference>
<dbReference type="Proteomes" id="UP001139648">
    <property type="component" value="Unassembled WGS sequence"/>
</dbReference>
<keyword evidence="2" id="KW-1185">Reference proteome</keyword>
<reference evidence="1" key="1">
    <citation type="submission" date="2022-06" db="EMBL/GenBank/DDBJ databases">
        <title>Sequencing the genomes of 1000 actinobacteria strains.</title>
        <authorList>
            <person name="Klenk H.-P."/>
        </authorList>
    </citation>
    <scope>NUCLEOTIDE SEQUENCE</scope>
    <source>
        <strain evidence="1">DSM 46694</strain>
    </source>
</reference>
<sequence>MLGELDRHRVVLLHDPEGQDGRVTRRRLTLPAEEFLGERIPIEEIAETVGDDHGHFGVVEHGPGSKVISRFL</sequence>